<dbReference type="Proteomes" id="UP000251692">
    <property type="component" value="Unassembled WGS sequence"/>
</dbReference>
<gene>
    <name evidence="2" type="ORF">DP923_01820</name>
</gene>
<evidence type="ECO:0000313" key="3">
    <source>
        <dbReference type="Proteomes" id="UP000251692"/>
    </source>
</evidence>
<dbReference type="OrthoDB" id="982903at2"/>
<dbReference type="Pfam" id="PF10677">
    <property type="entry name" value="DUF2490"/>
    <property type="match status" value="1"/>
</dbReference>
<evidence type="ECO:0000313" key="2">
    <source>
        <dbReference type="EMBL" id="RAU83828.1"/>
    </source>
</evidence>
<feature type="signal peptide" evidence="1">
    <location>
        <begin position="1"/>
        <end position="19"/>
    </location>
</feature>
<dbReference type="InterPro" id="IPR019619">
    <property type="entry name" value="DUF2490"/>
</dbReference>
<feature type="chain" id="PRO_5016727229" description="DUF2490 domain-containing protein" evidence="1">
    <location>
        <begin position="20"/>
        <end position="265"/>
    </location>
</feature>
<sequence>MKKRLLFLLLILYPLLSEAQSKISAPTAIWPELQLNYAVNDAGMLFFRNQYRINTDENFNDLKESGILSNFERIELTLGYEHTFTDHWRGGALLRYAAEDYPKTMFYTLFLRHNGQIKSLYFNKQLQFEYADQQDYDARGRFRLMAELGKQFAAGSKFLTPSVSYEAMVISKLGQKYEGQGEERTIDRTRLRVNLTYELSDKVRLTPYFMRQTDYYYVLIPPVYNDNNVLVEDGYTAKRNRVSPVFGLELKYTFNAAPQTASFTY</sequence>
<name>A0A364RHP4_9BACT</name>
<keyword evidence="1" id="KW-0732">Signal</keyword>
<dbReference type="RefSeq" id="WP_112303865.1">
    <property type="nucleotide sequence ID" value="NZ_QMDV01000001.1"/>
</dbReference>
<comment type="caution">
    <text evidence="2">The sequence shown here is derived from an EMBL/GenBank/DDBJ whole genome shotgun (WGS) entry which is preliminary data.</text>
</comment>
<proteinExistence type="predicted"/>
<protein>
    <recommendedName>
        <fullName evidence="4">DUF2490 domain-containing protein</fullName>
    </recommendedName>
</protein>
<accession>A0A364RHP4</accession>
<dbReference type="AlphaFoldDB" id="A0A364RHP4"/>
<dbReference type="EMBL" id="QMDV01000001">
    <property type="protein sequence ID" value="RAU83828.1"/>
    <property type="molecule type" value="Genomic_DNA"/>
</dbReference>
<reference evidence="2 3" key="2">
    <citation type="submission" date="2018-07" db="EMBL/GenBank/DDBJ databases">
        <title>Pontibacter sp. 2b14 genomic sequence and assembly.</title>
        <authorList>
            <person name="Du Z.-J."/>
        </authorList>
    </citation>
    <scope>NUCLEOTIDE SEQUENCE [LARGE SCALE GENOMIC DNA]</scope>
    <source>
        <strain evidence="2 3">2b14</strain>
    </source>
</reference>
<evidence type="ECO:0008006" key="4">
    <source>
        <dbReference type="Google" id="ProtNLM"/>
    </source>
</evidence>
<evidence type="ECO:0000256" key="1">
    <source>
        <dbReference type="SAM" id="SignalP"/>
    </source>
</evidence>
<dbReference type="SUPFAM" id="SSF103515">
    <property type="entry name" value="Autotransporter"/>
    <property type="match status" value="1"/>
</dbReference>
<dbReference type="InterPro" id="IPR036709">
    <property type="entry name" value="Autotransporte_beta_dom_sf"/>
</dbReference>
<reference evidence="2 3" key="1">
    <citation type="submission" date="2018-06" db="EMBL/GenBank/DDBJ databases">
        <authorList>
            <person name="Liu Z.-W."/>
        </authorList>
    </citation>
    <scope>NUCLEOTIDE SEQUENCE [LARGE SCALE GENOMIC DNA]</scope>
    <source>
        <strain evidence="2 3">2b14</strain>
    </source>
</reference>
<keyword evidence="3" id="KW-1185">Reference proteome</keyword>
<organism evidence="2 3">
    <name type="scientific">Pontibacter arcticus</name>
    <dbReference type="NCBI Taxonomy" id="2080288"/>
    <lineage>
        <taxon>Bacteria</taxon>
        <taxon>Pseudomonadati</taxon>
        <taxon>Bacteroidota</taxon>
        <taxon>Cytophagia</taxon>
        <taxon>Cytophagales</taxon>
        <taxon>Hymenobacteraceae</taxon>
        <taxon>Pontibacter</taxon>
    </lineage>
</organism>